<evidence type="ECO:0000313" key="7">
    <source>
        <dbReference type="EMBL" id="CCF56476.1"/>
    </source>
</evidence>
<dbReference type="GeneID" id="13882779"/>
<evidence type="ECO:0000256" key="1">
    <source>
        <dbReference type="ARBA" id="ARBA00004123"/>
    </source>
</evidence>
<feature type="region of interest" description="Disordered" evidence="5">
    <location>
        <begin position="251"/>
        <end position="283"/>
    </location>
</feature>
<keyword evidence="3" id="KW-0804">Transcription</keyword>
<name>H2AQ26_KAZAF</name>
<evidence type="ECO:0000256" key="3">
    <source>
        <dbReference type="ARBA" id="ARBA00023163"/>
    </source>
</evidence>
<dbReference type="SMART" id="SM00576">
    <property type="entry name" value="BTP"/>
    <property type="match status" value="1"/>
</dbReference>
<protein>
    <recommendedName>
        <fullName evidence="6">Bromodomain associated domain-containing protein</fullName>
    </recommendedName>
</protein>
<comment type="subcellular location">
    <subcellularLocation>
        <location evidence="1">Nucleus</location>
    </subcellularLocation>
</comment>
<dbReference type="eggNOG" id="ENOG502S96D">
    <property type="taxonomic scope" value="Eukaryota"/>
</dbReference>
<keyword evidence="2" id="KW-0805">Transcription regulation</keyword>
<dbReference type="STRING" id="1071382.H2AQ26"/>
<dbReference type="FunCoup" id="H2AQ26">
    <property type="interactions" value="321"/>
</dbReference>
<dbReference type="GO" id="GO:0045944">
    <property type="term" value="P:positive regulation of transcription by RNA polymerase II"/>
    <property type="evidence" value="ECO:0007669"/>
    <property type="project" value="EnsemblFungi"/>
</dbReference>
<dbReference type="InParanoid" id="H2AQ26"/>
<dbReference type="GO" id="GO:0006366">
    <property type="term" value="P:transcription by RNA polymerase II"/>
    <property type="evidence" value="ECO:0007669"/>
    <property type="project" value="EnsemblFungi"/>
</dbReference>
<proteinExistence type="predicted"/>
<sequence length="392" mass="44921">MATSNNDFYFGLLRISMLQLLKSQGFDKSKPTTVDTVTDLYIKFLNLLISEIQKLARARCDLDDSIIAIQDISQSFVNLGLIRPIDLLDVYDENPGLSAHDKAFTKLREWILDSIQFQNSIKVAFPNIEPLKISSSEIQNQSINDTDNSNNKQLTNKLDYITQLQGTNGNAPRKEEENKEENDLIEDLINNGETDDWIRFLITKQRLDLIRRRLQKSNNKENKVPDMNNLPNIAGLKHSILSRSLHLHVPNSHDNAHKSPNEMLPSQLSSSNKAYHNDITTDDANIGSNQLFEIGSNLEKILPAMTMGNRIENIGLSYDNYVSEDENAEEEDEKEEQEEGLHSQKKDYVEEEQNEPFNTNTTGNNLQFSEMEDMDNTFQRRDSLDYDNQSIF</sequence>
<accession>H2AQ26</accession>
<dbReference type="GO" id="GO:0003682">
    <property type="term" value="F:chromatin binding"/>
    <property type="evidence" value="ECO:0007669"/>
    <property type="project" value="EnsemblFungi"/>
</dbReference>
<feature type="compositionally biased region" description="Polar residues" evidence="5">
    <location>
        <begin position="264"/>
        <end position="274"/>
    </location>
</feature>
<evidence type="ECO:0000259" key="6">
    <source>
        <dbReference type="SMART" id="SM00576"/>
    </source>
</evidence>
<evidence type="ECO:0000256" key="4">
    <source>
        <dbReference type="ARBA" id="ARBA00023242"/>
    </source>
</evidence>
<dbReference type="CDD" id="cd00076">
    <property type="entry name" value="HFD_SF"/>
    <property type="match status" value="1"/>
</dbReference>
<dbReference type="GO" id="GO:0046982">
    <property type="term" value="F:protein heterodimerization activity"/>
    <property type="evidence" value="ECO:0007669"/>
    <property type="project" value="InterPro"/>
</dbReference>
<evidence type="ECO:0000313" key="8">
    <source>
        <dbReference type="Proteomes" id="UP000005220"/>
    </source>
</evidence>
<dbReference type="InterPro" id="IPR006565">
    <property type="entry name" value="BTP"/>
</dbReference>
<evidence type="ECO:0000256" key="2">
    <source>
        <dbReference type="ARBA" id="ARBA00023015"/>
    </source>
</evidence>
<organism evidence="7 8">
    <name type="scientific">Kazachstania africana (strain ATCC 22294 / BCRC 22015 / CBS 2517 / CECT 1963 / NBRC 1671 / NRRL Y-8276)</name>
    <name type="common">Yeast</name>
    <name type="synonym">Kluyveromyces africanus</name>
    <dbReference type="NCBI Taxonomy" id="1071382"/>
    <lineage>
        <taxon>Eukaryota</taxon>
        <taxon>Fungi</taxon>
        <taxon>Dikarya</taxon>
        <taxon>Ascomycota</taxon>
        <taxon>Saccharomycotina</taxon>
        <taxon>Saccharomycetes</taxon>
        <taxon>Saccharomycetales</taxon>
        <taxon>Saccharomycetaceae</taxon>
        <taxon>Kazachstania</taxon>
    </lineage>
</organism>
<feature type="domain" description="Bromodomain associated" evidence="6">
    <location>
        <begin position="6"/>
        <end position="85"/>
    </location>
</feature>
<dbReference type="EMBL" id="HE650822">
    <property type="protein sequence ID" value="CCF56476.1"/>
    <property type="molecule type" value="Genomic_DNA"/>
</dbReference>
<dbReference type="HOGENOM" id="CLU_704112_0_0_1"/>
<gene>
    <name evidence="7" type="primary">KAFR0B01770</name>
    <name evidence="7" type="ORF">KAFR_0B01770</name>
</gene>
<dbReference type="KEGG" id="kaf:KAFR_0B01770"/>
<dbReference type="GO" id="GO:0005669">
    <property type="term" value="C:transcription factor TFIID complex"/>
    <property type="evidence" value="ECO:0007669"/>
    <property type="project" value="EnsemblFungi"/>
</dbReference>
<keyword evidence="4" id="KW-0539">Nucleus</keyword>
<reference evidence="7 8" key="1">
    <citation type="journal article" date="2011" name="Proc. Natl. Acad. Sci. U.S.A.">
        <title>Evolutionary erosion of yeast sex chromosomes by mating-type switching accidents.</title>
        <authorList>
            <person name="Gordon J.L."/>
            <person name="Armisen D."/>
            <person name="Proux-Wera E."/>
            <person name="Oheigeartaigh S.S."/>
            <person name="Byrne K.P."/>
            <person name="Wolfe K.H."/>
        </authorList>
    </citation>
    <scope>NUCLEOTIDE SEQUENCE [LARGE SCALE GENOMIC DNA]</scope>
    <source>
        <strain evidence="8">ATCC 22294 / BCRC 22015 / CBS 2517 / CECT 1963 / NBRC 1671 / NRRL Y-8276</strain>
    </source>
</reference>
<dbReference type="AlphaFoldDB" id="H2AQ26"/>
<dbReference type="Gene3D" id="1.10.20.10">
    <property type="entry name" value="Histone, subunit A"/>
    <property type="match status" value="1"/>
</dbReference>
<evidence type="ECO:0000256" key="5">
    <source>
        <dbReference type="SAM" id="MobiDB-lite"/>
    </source>
</evidence>
<dbReference type="OrthoDB" id="5402929at2759"/>
<dbReference type="RefSeq" id="XP_003955611.1">
    <property type="nucleotide sequence ID" value="XM_003955562.1"/>
</dbReference>
<feature type="compositionally biased region" description="Polar residues" evidence="5">
    <location>
        <begin position="355"/>
        <end position="368"/>
    </location>
</feature>
<feature type="compositionally biased region" description="Acidic residues" evidence="5">
    <location>
        <begin position="323"/>
        <end position="338"/>
    </location>
</feature>
<feature type="compositionally biased region" description="Basic and acidic residues" evidence="5">
    <location>
        <begin position="339"/>
        <end position="348"/>
    </location>
</feature>
<feature type="region of interest" description="Disordered" evidence="5">
    <location>
        <begin position="323"/>
        <end position="392"/>
    </location>
</feature>
<dbReference type="Proteomes" id="UP000005220">
    <property type="component" value="Chromosome 2"/>
</dbReference>
<dbReference type="InterPro" id="IPR009072">
    <property type="entry name" value="Histone-fold"/>
</dbReference>
<keyword evidence="8" id="KW-1185">Reference proteome</keyword>